<dbReference type="Pfam" id="PF05485">
    <property type="entry name" value="THAP"/>
    <property type="match status" value="1"/>
</dbReference>
<keyword evidence="11" id="KW-1185">Reference proteome</keyword>
<dbReference type="Gene3D" id="3.30.420.10">
    <property type="entry name" value="Ribonuclease H-like superfamily/Ribonuclease H"/>
    <property type="match status" value="1"/>
</dbReference>
<organism evidence="10 11">
    <name type="scientific">Cyprinus carpio carpio</name>
    <dbReference type="NCBI Taxonomy" id="630221"/>
    <lineage>
        <taxon>Eukaryota</taxon>
        <taxon>Metazoa</taxon>
        <taxon>Chordata</taxon>
        <taxon>Craniata</taxon>
        <taxon>Vertebrata</taxon>
        <taxon>Euteleostomi</taxon>
        <taxon>Actinopterygii</taxon>
        <taxon>Neopterygii</taxon>
        <taxon>Teleostei</taxon>
        <taxon>Ostariophysi</taxon>
        <taxon>Cypriniformes</taxon>
        <taxon>Cyprinidae</taxon>
        <taxon>Cyprininae</taxon>
        <taxon>Cyprinus</taxon>
    </lineage>
</organism>
<dbReference type="SMART" id="SM00980">
    <property type="entry name" value="THAP"/>
    <property type="match status" value="1"/>
</dbReference>
<evidence type="ECO:0000256" key="5">
    <source>
        <dbReference type="PROSITE-ProRule" id="PRU00309"/>
    </source>
</evidence>
<keyword evidence="2 5" id="KW-0863">Zinc-finger</keyword>
<feature type="coiled-coil region" evidence="6">
    <location>
        <begin position="104"/>
        <end position="131"/>
    </location>
</feature>
<dbReference type="GO" id="GO:0015074">
    <property type="term" value="P:DNA integration"/>
    <property type="evidence" value="ECO:0007669"/>
    <property type="project" value="InterPro"/>
</dbReference>
<dbReference type="InterPro" id="IPR012337">
    <property type="entry name" value="RNaseH-like_sf"/>
</dbReference>
<name>A0A9J8BKM0_CYPCA</name>
<dbReference type="InterPro" id="IPR050951">
    <property type="entry name" value="Retrovirus_Pol_polyprotein"/>
</dbReference>
<dbReference type="GO" id="GO:0008270">
    <property type="term" value="F:zinc ion binding"/>
    <property type="evidence" value="ECO:0007669"/>
    <property type="project" value="UniProtKB-KW"/>
</dbReference>
<evidence type="ECO:0008006" key="12">
    <source>
        <dbReference type="Google" id="ProtNLM"/>
    </source>
</evidence>
<keyword evidence="1" id="KW-0479">Metal-binding</keyword>
<dbReference type="Proteomes" id="UP001108240">
    <property type="component" value="Unplaced"/>
</dbReference>
<dbReference type="GO" id="GO:0003677">
    <property type="term" value="F:DNA binding"/>
    <property type="evidence" value="ECO:0007669"/>
    <property type="project" value="UniProtKB-UniRule"/>
</dbReference>
<evidence type="ECO:0000313" key="10">
    <source>
        <dbReference type="Ensembl" id="ENSCCRP00000157762.1"/>
    </source>
</evidence>
<reference evidence="10" key="2">
    <citation type="submission" date="2025-09" db="UniProtKB">
        <authorList>
            <consortium name="Ensembl"/>
        </authorList>
    </citation>
    <scope>IDENTIFICATION</scope>
</reference>
<dbReference type="SUPFAM" id="SSF57716">
    <property type="entry name" value="Glucocorticoid receptor-like (DNA-binding domain)"/>
    <property type="match status" value="1"/>
</dbReference>
<evidence type="ECO:0000256" key="7">
    <source>
        <dbReference type="SAM" id="MobiDB-lite"/>
    </source>
</evidence>
<dbReference type="GeneTree" id="ENSGT01050000244855"/>
<evidence type="ECO:0000256" key="2">
    <source>
        <dbReference type="ARBA" id="ARBA00022771"/>
    </source>
</evidence>
<evidence type="ECO:0000259" key="8">
    <source>
        <dbReference type="PROSITE" id="PS50950"/>
    </source>
</evidence>
<dbReference type="PROSITE" id="PS50994">
    <property type="entry name" value="INTEGRASE"/>
    <property type="match status" value="1"/>
</dbReference>
<dbReference type="PANTHER" id="PTHR37984:SF15">
    <property type="entry name" value="INTEGRASE CATALYTIC DOMAIN-CONTAINING PROTEIN"/>
    <property type="match status" value="1"/>
</dbReference>
<dbReference type="FunFam" id="3.30.420.10:FF:000032">
    <property type="entry name" value="Retrovirus-related Pol polyprotein from transposon 297-like Protein"/>
    <property type="match status" value="1"/>
</dbReference>
<dbReference type="InterPro" id="IPR036397">
    <property type="entry name" value="RNaseH_sf"/>
</dbReference>
<evidence type="ECO:0000256" key="6">
    <source>
        <dbReference type="SAM" id="Coils"/>
    </source>
</evidence>
<feature type="region of interest" description="Disordered" evidence="7">
    <location>
        <begin position="150"/>
        <end position="169"/>
    </location>
</feature>
<dbReference type="Gene3D" id="6.20.210.20">
    <property type="entry name" value="THAP domain"/>
    <property type="match status" value="1"/>
</dbReference>
<dbReference type="PANTHER" id="PTHR37984">
    <property type="entry name" value="PROTEIN CBG26694"/>
    <property type="match status" value="1"/>
</dbReference>
<keyword evidence="6" id="KW-0175">Coiled coil</keyword>
<dbReference type="InterPro" id="IPR038441">
    <property type="entry name" value="THAP_Znf_sf"/>
</dbReference>
<feature type="domain" description="Integrase catalytic" evidence="9">
    <location>
        <begin position="176"/>
        <end position="334"/>
    </location>
</feature>
<keyword evidence="4 5" id="KW-0238">DNA-binding</keyword>
<evidence type="ECO:0000256" key="3">
    <source>
        <dbReference type="ARBA" id="ARBA00022833"/>
    </source>
</evidence>
<evidence type="ECO:0000313" key="11">
    <source>
        <dbReference type="Proteomes" id="UP001108240"/>
    </source>
</evidence>
<accession>A0A9J8BKM0</accession>
<feature type="domain" description="THAP-type" evidence="8">
    <location>
        <begin position="1"/>
        <end position="78"/>
    </location>
</feature>
<evidence type="ECO:0000259" key="9">
    <source>
        <dbReference type="PROSITE" id="PS50994"/>
    </source>
</evidence>
<proteinExistence type="predicted"/>
<dbReference type="Ensembl" id="ENSCCRT00000154143.1">
    <property type="protein sequence ID" value="ENSCCRP00000157762.1"/>
    <property type="gene ID" value="ENSCCRG00000058579.1"/>
</dbReference>
<dbReference type="SUPFAM" id="SSF53098">
    <property type="entry name" value="Ribonuclease H-like"/>
    <property type="match status" value="1"/>
</dbReference>
<dbReference type="InterPro" id="IPR001584">
    <property type="entry name" value="Integrase_cat-core"/>
</dbReference>
<dbReference type="InterPro" id="IPR006612">
    <property type="entry name" value="THAP_Znf"/>
</dbReference>
<sequence length="348" mass="40091">AITLCMAYNSTVSFHSFPVEEDLRKKWIVQIRRDDFQVNKNTKVCSVHFRPDDFMEGPPRLSVWERRERPLTPDPDSNIDQEDMDFDVERTGHDYCSVPEAAAVDMVLHENEELKREIEDLRKQLEQTKIIHRFGLKRFAGSDEDIRFYTSGSAKPARPVRPRRPGPPSPLIPLPIIEVPFERIGMDIVGPLPKSARGHEHILVIVDYATRYPEAVPLRKATAKSIAQELFLLASRVGLPSEILTDQGTPFMSRLMADLCRLLRVKQLRTTVYHPQTDGLVERFNQTLKQMLRRVAAEDKRDWDLMIPYVLFGIREVPQASTGFTPFELLFGRQPRGLLDVAREHRLS</sequence>
<keyword evidence="3" id="KW-0862">Zinc</keyword>
<protein>
    <recommendedName>
        <fullName evidence="12">Tick transposon</fullName>
    </recommendedName>
</protein>
<dbReference type="PROSITE" id="PS50950">
    <property type="entry name" value="ZF_THAP"/>
    <property type="match status" value="1"/>
</dbReference>
<reference evidence="10" key="1">
    <citation type="submission" date="2025-08" db="UniProtKB">
        <authorList>
            <consortium name="Ensembl"/>
        </authorList>
    </citation>
    <scope>IDENTIFICATION</scope>
</reference>
<evidence type="ECO:0000256" key="1">
    <source>
        <dbReference type="ARBA" id="ARBA00022723"/>
    </source>
</evidence>
<dbReference type="Pfam" id="PF00665">
    <property type="entry name" value="rve"/>
    <property type="match status" value="1"/>
</dbReference>
<evidence type="ECO:0000256" key="4">
    <source>
        <dbReference type="ARBA" id="ARBA00023125"/>
    </source>
</evidence>
<dbReference type="AlphaFoldDB" id="A0A9J8BKM0"/>